<comment type="caution">
    <text evidence="1">The sequence shown here is derived from an EMBL/GenBank/DDBJ whole genome shotgun (WGS) entry which is preliminary data.</text>
</comment>
<proteinExistence type="predicted"/>
<organism evidence="1 4">
    <name type="scientific">Mycobacteroides salmoniphilum</name>
    <dbReference type="NCBI Taxonomy" id="404941"/>
    <lineage>
        <taxon>Bacteria</taxon>
        <taxon>Bacillati</taxon>
        <taxon>Actinomycetota</taxon>
        <taxon>Actinomycetes</taxon>
        <taxon>Mycobacteriales</taxon>
        <taxon>Mycobacteriaceae</taxon>
        <taxon>Mycobacteroides</taxon>
    </lineage>
</organism>
<accession>A0A4R8SC10</accession>
<evidence type="ECO:0000313" key="2">
    <source>
        <dbReference type="EMBL" id="TEA07369.1"/>
    </source>
</evidence>
<name>A0A4R8SC10_9MYCO</name>
<evidence type="ECO:0008006" key="5">
    <source>
        <dbReference type="Google" id="ProtNLM"/>
    </source>
</evidence>
<evidence type="ECO:0000313" key="4">
    <source>
        <dbReference type="Proteomes" id="UP000295685"/>
    </source>
</evidence>
<protein>
    <recommendedName>
        <fullName evidence="5">Glycosyltransferase family 10 (Fucosyltransferase)</fullName>
    </recommendedName>
</protein>
<reference evidence="3 4" key="1">
    <citation type="journal article" date="2019" name="Sci. Rep.">
        <title>Extended insight into the Mycobacterium chelonae-abscessus complex through whole genome sequencing of Mycobacterium salmoniphilum outbreak and Mycobacterium salmoniphilum-like strains.</title>
        <authorList>
            <person name="Behra P.R.K."/>
            <person name="Das S."/>
            <person name="Pettersson B.M.F."/>
            <person name="Shirreff L."/>
            <person name="DuCote T."/>
            <person name="Jacobsson K.G."/>
            <person name="Ennis D.G."/>
            <person name="Kirsebom L.A."/>
        </authorList>
    </citation>
    <scope>NUCLEOTIDE SEQUENCE [LARGE SCALE GENOMIC DNA]</scope>
    <source>
        <strain evidence="2 3">CCUG 60883</strain>
        <strain evidence="1 4">CCUG 60885</strain>
    </source>
</reference>
<dbReference type="Proteomes" id="UP000295685">
    <property type="component" value="Unassembled WGS sequence"/>
</dbReference>
<keyword evidence="3" id="KW-1185">Reference proteome</keyword>
<gene>
    <name evidence="2" type="ORF">CCUG60883_01402</name>
    <name evidence="1" type="ORF">CCUG60885_04254</name>
</gene>
<dbReference type="EMBL" id="PECM01000005">
    <property type="protein sequence ID" value="TEA07369.1"/>
    <property type="molecule type" value="Genomic_DNA"/>
</dbReference>
<dbReference type="Proteomes" id="UP000294844">
    <property type="component" value="Unassembled WGS sequence"/>
</dbReference>
<dbReference type="AlphaFoldDB" id="A0A4R8SC10"/>
<evidence type="ECO:0000313" key="3">
    <source>
        <dbReference type="Proteomes" id="UP000294844"/>
    </source>
</evidence>
<sequence>MLDRLLGNELYPTGLEFKTVFGYPVSDGCVLIIPGRYWAEHAGKITEAIGLYRWVLAMRTSDEEDLFDVKQVEHPNIRWWVQTPRTDREYNARLIGLGYPPHFNAMESVVPGKAWADVFLSAQKTHQRRVEAFDATKGITGPLVFARATEGFTKGMTEEDYTGCMTGAKIAPAPSGAVSPDSFRLYEALEAHCVPIADDVSPAYNSQGYWRRMFPDAPFPILTDYQDLPRLVDEALGDWPQNANRITAWWMGYKRQMSKWLREDLQALGAL</sequence>
<dbReference type="EMBL" id="PECK01000008">
    <property type="protein sequence ID" value="TDZ92140.1"/>
    <property type="molecule type" value="Genomic_DNA"/>
</dbReference>
<evidence type="ECO:0000313" key="1">
    <source>
        <dbReference type="EMBL" id="TDZ92140.1"/>
    </source>
</evidence>